<dbReference type="Gene3D" id="4.10.240.10">
    <property type="entry name" value="Zn(2)-C6 fungal-type DNA-binding domain"/>
    <property type="match status" value="1"/>
</dbReference>
<dbReference type="PROSITE" id="PS50048">
    <property type="entry name" value="ZN2_CY6_FUNGAL_2"/>
    <property type="match status" value="1"/>
</dbReference>
<dbReference type="EMBL" id="ML993696">
    <property type="protein sequence ID" value="KAF2158321.1"/>
    <property type="molecule type" value="Genomic_DNA"/>
</dbReference>
<organism evidence="8 9">
    <name type="scientific">Zasmidium cellare ATCC 36951</name>
    <dbReference type="NCBI Taxonomy" id="1080233"/>
    <lineage>
        <taxon>Eukaryota</taxon>
        <taxon>Fungi</taxon>
        <taxon>Dikarya</taxon>
        <taxon>Ascomycota</taxon>
        <taxon>Pezizomycotina</taxon>
        <taxon>Dothideomycetes</taxon>
        <taxon>Dothideomycetidae</taxon>
        <taxon>Mycosphaerellales</taxon>
        <taxon>Mycosphaerellaceae</taxon>
        <taxon>Zasmidium</taxon>
    </lineage>
</organism>
<keyword evidence="1" id="KW-0479">Metal-binding</keyword>
<accession>A0A6A6BU79</accession>
<evidence type="ECO:0000313" key="8">
    <source>
        <dbReference type="EMBL" id="KAF2158321.1"/>
    </source>
</evidence>
<feature type="region of interest" description="Disordered" evidence="6">
    <location>
        <begin position="59"/>
        <end position="89"/>
    </location>
</feature>
<feature type="domain" description="Zn(2)-C6 fungal-type" evidence="7">
    <location>
        <begin position="13"/>
        <end position="43"/>
    </location>
</feature>
<keyword evidence="2" id="KW-0862">Zinc</keyword>
<dbReference type="InterPro" id="IPR001138">
    <property type="entry name" value="Zn2Cys6_DnaBD"/>
</dbReference>
<evidence type="ECO:0000256" key="4">
    <source>
        <dbReference type="ARBA" id="ARBA00023163"/>
    </source>
</evidence>
<dbReference type="PRINTS" id="PR00755">
    <property type="entry name" value="AFLATOXINBRP"/>
</dbReference>
<dbReference type="GeneID" id="54568143"/>
<dbReference type="RefSeq" id="XP_033659210.1">
    <property type="nucleotide sequence ID" value="XM_033814871.1"/>
</dbReference>
<evidence type="ECO:0000313" key="9">
    <source>
        <dbReference type="Proteomes" id="UP000799537"/>
    </source>
</evidence>
<dbReference type="PROSITE" id="PS00463">
    <property type="entry name" value="ZN2_CY6_FUNGAL_1"/>
    <property type="match status" value="1"/>
</dbReference>
<keyword evidence="3" id="KW-0805">Transcription regulation</keyword>
<evidence type="ECO:0000256" key="3">
    <source>
        <dbReference type="ARBA" id="ARBA00023015"/>
    </source>
</evidence>
<dbReference type="InterPro" id="IPR036864">
    <property type="entry name" value="Zn2-C6_fun-type_DNA-bd_sf"/>
</dbReference>
<dbReference type="CDD" id="cd00067">
    <property type="entry name" value="GAL4"/>
    <property type="match status" value="1"/>
</dbReference>
<evidence type="ECO:0000256" key="5">
    <source>
        <dbReference type="ARBA" id="ARBA00023242"/>
    </source>
</evidence>
<keyword evidence="5" id="KW-0539">Nucleus</keyword>
<reference evidence="8" key="1">
    <citation type="journal article" date="2020" name="Stud. Mycol.">
        <title>101 Dothideomycetes genomes: a test case for predicting lifestyles and emergence of pathogens.</title>
        <authorList>
            <person name="Haridas S."/>
            <person name="Albert R."/>
            <person name="Binder M."/>
            <person name="Bloem J."/>
            <person name="Labutti K."/>
            <person name="Salamov A."/>
            <person name="Andreopoulos B."/>
            <person name="Baker S."/>
            <person name="Barry K."/>
            <person name="Bills G."/>
            <person name="Bluhm B."/>
            <person name="Cannon C."/>
            <person name="Castanera R."/>
            <person name="Culley D."/>
            <person name="Daum C."/>
            <person name="Ezra D."/>
            <person name="Gonzalez J."/>
            <person name="Henrissat B."/>
            <person name="Kuo A."/>
            <person name="Liang C."/>
            <person name="Lipzen A."/>
            <person name="Lutzoni F."/>
            <person name="Magnuson J."/>
            <person name="Mondo S."/>
            <person name="Nolan M."/>
            <person name="Ohm R."/>
            <person name="Pangilinan J."/>
            <person name="Park H.-J."/>
            <person name="Ramirez L."/>
            <person name="Alfaro M."/>
            <person name="Sun H."/>
            <person name="Tritt A."/>
            <person name="Yoshinaga Y."/>
            <person name="Zwiers L.-H."/>
            <person name="Turgeon B."/>
            <person name="Goodwin S."/>
            <person name="Spatafora J."/>
            <person name="Crous P."/>
            <person name="Grigoriev I."/>
        </authorList>
    </citation>
    <scope>NUCLEOTIDE SEQUENCE</scope>
    <source>
        <strain evidence="8">ATCC 36951</strain>
    </source>
</reference>
<dbReference type="GO" id="GO:0008270">
    <property type="term" value="F:zinc ion binding"/>
    <property type="evidence" value="ECO:0007669"/>
    <property type="project" value="InterPro"/>
</dbReference>
<evidence type="ECO:0000256" key="6">
    <source>
        <dbReference type="SAM" id="MobiDB-lite"/>
    </source>
</evidence>
<keyword evidence="9" id="KW-1185">Reference proteome</keyword>
<protein>
    <recommendedName>
        <fullName evidence="7">Zn(2)-C6 fungal-type domain-containing protein</fullName>
    </recommendedName>
</protein>
<name>A0A6A6BU79_ZASCE</name>
<dbReference type="Proteomes" id="UP000799537">
    <property type="component" value="Unassembled WGS sequence"/>
</dbReference>
<dbReference type="SMART" id="SM00066">
    <property type="entry name" value="GAL4"/>
    <property type="match status" value="1"/>
</dbReference>
<dbReference type="AlphaFoldDB" id="A0A6A6BU79"/>
<dbReference type="Pfam" id="PF00172">
    <property type="entry name" value="Zn_clus"/>
    <property type="match status" value="1"/>
</dbReference>
<gene>
    <name evidence="8" type="ORF">M409DRAFT_61762</name>
</gene>
<feature type="compositionally biased region" description="Low complexity" evidence="6">
    <location>
        <begin position="68"/>
        <end position="89"/>
    </location>
</feature>
<evidence type="ECO:0000259" key="7">
    <source>
        <dbReference type="PROSITE" id="PS50048"/>
    </source>
</evidence>
<dbReference type="GO" id="GO:0000981">
    <property type="term" value="F:DNA-binding transcription factor activity, RNA polymerase II-specific"/>
    <property type="evidence" value="ECO:0007669"/>
    <property type="project" value="InterPro"/>
</dbReference>
<evidence type="ECO:0000256" key="1">
    <source>
        <dbReference type="ARBA" id="ARBA00022723"/>
    </source>
</evidence>
<evidence type="ECO:0000256" key="2">
    <source>
        <dbReference type="ARBA" id="ARBA00022833"/>
    </source>
</evidence>
<proteinExistence type="predicted"/>
<dbReference type="OrthoDB" id="2328572at2759"/>
<dbReference type="PANTHER" id="PTHR47660">
    <property type="entry name" value="TRANSCRIPTION FACTOR WITH C2H2 AND ZN(2)-CYS(6) DNA BINDING DOMAIN (EUROFUNG)-RELATED-RELATED"/>
    <property type="match status" value="1"/>
</dbReference>
<keyword evidence="4" id="KW-0804">Transcription</keyword>
<dbReference type="SUPFAM" id="SSF57701">
    <property type="entry name" value="Zn2/Cys6 DNA-binding domain"/>
    <property type="match status" value="1"/>
</dbReference>
<sequence length="322" mass="35011">MHSQKRAPLIKQSCDACSSAKVRCSKDELACSRCRQKGFTCIYSASRRAGRRSTVHLVTRAGQQTEDSYSTPFSPSLDSSPLSKASSLSRSLEAEPQCSTFGQDTHSESFDMFNAPSTGVPQYAAQISPFSISQDSRLSQYAYTTNGTSGGAPPCAVMQPSCDILDMSYPQTTALGMDTVTNLRDLGDLDDLSGYSDTSSGSGGTLAECEAVHNELASLSSLAESMERKFDVIVGERLQYRDLYTEFGIPIDAIEADCHTHLLPGTQCASPMEAMLSLEPVQIGGPGFRRPSVNEMGFYMSLAELKRRLRWMKEDLNHVVTA</sequence>
<dbReference type="PANTHER" id="PTHR47660:SF2">
    <property type="entry name" value="TRANSCRIPTION FACTOR WITH C2H2 AND ZN(2)-CYS(6) DNA BINDING DOMAIN (EUROFUNG)"/>
    <property type="match status" value="1"/>
</dbReference>